<organism evidence="8 9">
    <name type="scientific">Rhizopogon vesiculosus</name>
    <dbReference type="NCBI Taxonomy" id="180088"/>
    <lineage>
        <taxon>Eukaryota</taxon>
        <taxon>Fungi</taxon>
        <taxon>Dikarya</taxon>
        <taxon>Basidiomycota</taxon>
        <taxon>Agaricomycotina</taxon>
        <taxon>Agaricomycetes</taxon>
        <taxon>Agaricomycetidae</taxon>
        <taxon>Boletales</taxon>
        <taxon>Suillineae</taxon>
        <taxon>Rhizopogonaceae</taxon>
        <taxon>Rhizopogon</taxon>
    </lineage>
</organism>
<protein>
    <recommendedName>
        <fullName evidence="7">NADP-dependent oxidoreductase domain-containing protein</fullName>
    </recommendedName>
</protein>
<accession>A0A1J8QIX3</accession>
<proteinExistence type="inferred from homology"/>
<evidence type="ECO:0000256" key="6">
    <source>
        <dbReference type="PIRSR" id="PIRSR000097-3"/>
    </source>
</evidence>
<feature type="domain" description="NADP-dependent oxidoreductase" evidence="7">
    <location>
        <begin position="18"/>
        <end position="235"/>
    </location>
</feature>
<dbReference type="InterPro" id="IPR036812">
    <property type="entry name" value="NAD(P)_OxRdtase_dom_sf"/>
</dbReference>
<sequence>MPATSSVTLNTGAVMPTVGLGTWKSQPGQVEHAVEFALKNGYKHIDTAAGYQNETEVGQGIKASGLPREQLFLTTKLDNPDQRNPTAALDASLKKLDTPYLDLWLMHWPAPMTRDGKADKGHDWLDTWKTMEDLYLAHPDKLKAIGVSNFSVEYLERLLAVARVVPAVNQIELHPSCPQDDVVEFCQKKGIVLTAYSPLGSDNSPLLKNETVTKIAQKYGVQPANVLISLQANKPMRTVLPKSVTNERILSKQFIFIIRRHCYSLFSSDNAKIVDLTPEEIIELHDIDKTHHFRACHPSWTGFGGIGFPDCK</sequence>
<feature type="site" description="Lowers pKa of active site Tyr" evidence="6">
    <location>
        <position position="76"/>
    </location>
</feature>
<evidence type="ECO:0000313" key="8">
    <source>
        <dbReference type="EMBL" id="OJA20591.1"/>
    </source>
</evidence>
<feature type="active site" description="Proton donor" evidence="4">
    <location>
        <position position="51"/>
    </location>
</feature>
<comment type="similarity">
    <text evidence="1">Belongs to the aldo/keto reductase family.</text>
</comment>
<evidence type="ECO:0000256" key="1">
    <source>
        <dbReference type="ARBA" id="ARBA00007905"/>
    </source>
</evidence>
<dbReference type="InterPro" id="IPR023210">
    <property type="entry name" value="NADP_OxRdtase_dom"/>
</dbReference>
<dbReference type="EMBL" id="LVVM01000504">
    <property type="protein sequence ID" value="OJA20591.1"/>
    <property type="molecule type" value="Genomic_DNA"/>
</dbReference>
<reference evidence="8 9" key="1">
    <citation type="submission" date="2016-03" db="EMBL/GenBank/DDBJ databases">
        <title>Comparative genomics of the ectomycorrhizal sister species Rhizopogon vinicolor and Rhizopogon vesiculosus (Basidiomycota: Boletales) reveals a divergence of the mating type B locus.</title>
        <authorList>
            <person name="Mujic A.B."/>
            <person name="Kuo A."/>
            <person name="Tritt A."/>
            <person name="Lipzen A."/>
            <person name="Chen C."/>
            <person name="Johnson J."/>
            <person name="Sharma A."/>
            <person name="Barry K."/>
            <person name="Grigoriev I.V."/>
            <person name="Spatafora J.W."/>
        </authorList>
    </citation>
    <scope>NUCLEOTIDE SEQUENCE [LARGE SCALE GENOMIC DNA]</scope>
    <source>
        <strain evidence="8 9">AM-OR11-056</strain>
    </source>
</reference>
<dbReference type="PIRSF" id="PIRSF000097">
    <property type="entry name" value="AKR"/>
    <property type="match status" value="1"/>
</dbReference>
<evidence type="ECO:0000256" key="4">
    <source>
        <dbReference type="PIRSR" id="PIRSR000097-1"/>
    </source>
</evidence>
<evidence type="ECO:0000256" key="2">
    <source>
        <dbReference type="ARBA" id="ARBA00022857"/>
    </source>
</evidence>
<dbReference type="FunFam" id="3.20.20.100:FF:000002">
    <property type="entry name" value="2,5-diketo-D-gluconic acid reductase A"/>
    <property type="match status" value="1"/>
</dbReference>
<evidence type="ECO:0000256" key="5">
    <source>
        <dbReference type="PIRSR" id="PIRSR000097-2"/>
    </source>
</evidence>
<comment type="caution">
    <text evidence="8">The sequence shown here is derived from an EMBL/GenBank/DDBJ whole genome shotgun (WGS) entry which is preliminary data.</text>
</comment>
<dbReference type="Gene3D" id="3.20.20.100">
    <property type="entry name" value="NADP-dependent oxidoreductase domain"/>
    <property type="match status" value="1"/>
</dbReference>
<keyword evidence="3" id="KW-0560">Oxidoreductase</keyword>
<dbReference type="STRING" id="180088.A0A1J8QIX3"/>
<gene>
    <name evidence="8" type="ORF">AZE42_08551</name>
</gene>
<dbReference type="OrthoDB" id="416253at2759"/>
<dbReference type="Pfam" id="PF00248">
    <property type="entry name" value="Aldo_ket_red"/>
    <property type="match status" value="1"/>
</dbReference>
<evidence type="ECO:0000256" key="3">
    <source>
        <dbReference type="ARBA" id="ARBA00023002"/>
    </source>
</evidence>
<name>A0A1J8QIX3_9AGAM</name>
<dbReference type="SUPFAM" id="SSF51430">
    <property type="entry name" value="NAD(P)-linked oxidoreductase"/>
    <property type="match status" value="1"/>
</dbReference>
<dbReference type="PANTHER" id="PTHR43827:SF3">
    <property type="entry name" value="NADP-DEPENDENT OXIDOREDUCTASE DOMAIN-CONTAINING PROTEIN"/>
    <property type="match status" value="1"/>
</dbReference>
<evidence type="ECO:0000313" key="9">
    <source>
        <dbReference type="Proteomes" id="UP000183567"/>
    </source>
</evidence>
<dbReference type="Proteomes" id="UP000183567">
    <property type="component" value="Unassembled WGS sequence"/>
</dbReference>
<feature type="binding site" evidence="5">
    <location>
        <position position="107"/>
    </location>
    <ligand>
        <name>substrate</name>
    </ligand>
</feature>
<keyword evidence="9" id="KW-1185">Reference proteome</keyword>
<dbReference type="GO" id="GO:0016616">
    <property type="term" value="F:oxidoreductase activity, acting on the CH-OH group of donors, NAD or NADP as acceptor"/>
    <property type="evidence" value="ECO:0007669"/>
    <property type="project" value="UniProtKB-ARBA"/>
</dbReference>
<dbReference type="AlphaFoldDB" id="A0A1J8QIX3"/>
<keyword evidence="2" id="KW-0521">NADP</keyword>
<dbReference type="InterPro" id="IPR020471">
    <property type="entry name" value="AKR"/>
</dbReference>
<dbReference type="PANTHER" id="PTHR43827">
    <property type="entry name" value="2,5-DIKETO-D-GLUCONIC ACID REDUCTASE"/>
    <property type="match status" value="1"/>
</dbReference>
<evidence type="ECO:0000259" key="7">
    <source>
        <dbReference type="Pfam" id="PF00248"/>
    </source>
</evidence>
<dbReference type="PRINTS" id="PR00069">
    <property type="entry name" value="ALDKETRDTASE"/>
</dbReference>